<proteinExistence type="predicted"/>
<evidence type="ECO:0000313" key="2">
    <source>
        <dbReference type="WBParaSite" id="ES5_v2.g15487.t1"/>
    </source>
</evidence>
<evidence type="ECO:0000313" key="1">
    <source>
        <dbReference type="Proteomes" id="UP000887579"/>
    </source>
</evidence>
<accession>A0AC34FDL3</accession>
<dbReference type="WBParaSite" id="ES5_v2.g15487.t1">
    <property type="protein sequence ID" value="ES5_v2.g15487.t1"/>
    <property type="gene ID" value="ES5_v2.g15487"/>
</dbReference>
<name>A0AC34FDL3_9BILA</name>
<reference evidence="2" key="1">
    <citation type="submission" date="2022-11" db="UniProtKB">
        <authorList>
            <consortium name="WormBaseParasite"/>
        </authorList>
    </citation>
    <scope>IDENTIFICATION</scope>
</reference>
<organism evidence="1 2">
    <name type="scientific">Panagrolaimus sp. ES5</name>
    <dbReference type="NCBI Taxonomy" id="591445"/>
    <lineage>
        <taxon>Eukaryota</taxon>
        <taxon>Metazoa</taxon>
        <taxon>Ecdysozoa</taxon>
        <taxon>Nematoda</taxon>
        <taxon>Chromadorea</taxon>
        <taxon>Rhabditida</taxon>
        <taxon>Tylenchina</taxon>
        <taxon>Panagrolaimomorpha</taxon>
        <taxon>Panagrolaimoidea</taxon>
        <taxon>Panagrolaimidae</taxon>
        <taxon>Panagrolaimus</taxon>
    </lineage>
</organism>
<sequence length="578" mass="64497">MRKRKSGGGGGATGEKKKESAVSIQGFSRRKRQKDAPDSSNTNNTNNNNNNNNQSQMPATAASAPVGPVTIPFDDGTTTAYGGIPAATAAKPRGQKSEFVAVSTRKQKMKKKIKDLKKQQQQQQNENPEVQESEYKPSDKSPSTRIQKRKKPSKGKKNLLGGGGGEDSKKEKKQQQQQDSPSRRIKRKPQKMCSDELCISSDLHNKPEENGNGNIGVVDEKSVLEKSSTFDGRPEWVQSCYVKRVKGIVKEFSKAKDYFPVTTFNVCNSNENKNRYADVLCADETRVILKNRRPNNDYIHASWLVAPTFGAQRYICAQGPMEESTIDFWQMICQEKITVIVMLCGIIENGFEKCSQYWPAGCGDVIKHGKFKLKNEKIETIDIDTIKCTTIKIENLKPQTGEDPTFTVLHYQWAEWPDHVSPAEPGPATELLKVVKEKAKGAPIVVHCSAGIGRTGTFCGIDYANDRLRTDAKVKMPEILHEMRRQRVHSVQSNPQYVYIHLCLIHHLIDTKVVAETEDTKQFFTDYKKYMDAVKQKVGKHSRNRQREKVKEAAATASATAAAAAAEKEKEKEGGGSE</sequence>
<protein>
    <submittedName>
        <fullName evidence="2">Protein tyrosine phosphatase</fullName>
    </submittedName>
</protein>
<dbReference type="Proteomes" id="UP000887579">
    <property type="component" value="Unplaced"/>
</dbReference>